<proteinExistence type="predicted"/>
<dbReference type="AlphaFoldDB" id="A0A379YE98"/>
<evidence type="ECO:0000256" key="2">
    <source>
        <dbReference type="ARBA" id="ARBA00022630"/>
    </source>
</evidence>
<accession>A0A379YE98</accession>
<dbReference type="Proteomes" id="UP000255529">
    <property type="component" value="Unassembled WGS sequence"/>
</dbReference>
<evidence type="ECO:0000256" key="4">
    <source>
        <dbReference type="ARBA" id="ARBA00022857"/>
    </source>
</evidence>
<sequence>MRQLFTPIALGKLNLPNRIIIAPMCQYSADHGKATEWHTLHLGHLSLSGAGLLIVEASSVAPEGRITPSDLGLWGEATRADAQRPPRHSVNPEITVPAARAIPATSSNGLNCRCAPRLPSSAPLTNNPALNHVANIRTP</sequence>
<dbReference type="SUPFAM" id="SSF51395">
    <property type="entry name" value="FMN-linked oxidoreductases"/>
    <property type="match status" value="1"/>
</dbReference>
<keyword evidence="3" id="KW-0288">FMN</keyword>
<dbReference type="PANTHER" id="PTHR43303:SF4">
    <property type="entry name" value="NADPH DEHYDROGENASE C23G7.10C-RELATED"/>
    <property type="match status" value="1"/>
</dbReference>
<name>A0A379YE98_9GAMM</name>
<dbReference type="GO" id="GO:0050661">
    <property type="term" value="F:NADP binding"/>
    <property type="evidence" value="ECO:0007669"/>
    <property type="project" value="InterPro"/>
</dbReference>
<feature type="domain" description="NADH:flavin oxidoreductase/NADH oxidase N-terminal" evidence="6">
    <location>
        <begin position="3"/>
        <end position="76"/>
    </location>
</feature>
<dbReference type="EC" id="1.6.99.1" evidence="7"/>
<dbReference type="GO" id="GO:0003959">
    <property type="term" value="F:NADPH dehydrogenase activity"/>
    <property type="evidence" value="ECO:0007669"/>
    <property type="project" value="UniProtKB-EC"/>
</dbReference>
<dbReference type="PANTHER" id="PTHR43303">
    <property type="entry name" value="NADPH DEHYDROGENASE C23G7.10C-RELATED"/>
    <property type="match status" value="1"/>
</dbReference>
<dbReference type="EMBL" id="UGYN01000002">
    <property type="protein sequence ID" value="SUI43497.1"/>
    <property type="molecule type" value="Genomic_DNA"/>
</dbReference>
<reference evidence="7 8" key="1">
    <citation type="submission" date="2018-06" db="EMBL/GenBank/DDBJ databases">
        <authorList>
            <consortium name="Pathogen Informatics"/>
            <person name="Doyle S."/>
        </authorList>
    </citation>
    <scope>NUCLEOTIDE SEQUENCE [LARGE SCALE GENOMIC DNA]</scope>
    <source>
        <strain evidence="7 8">NCTC11544</strain>
    </source>
</reference>
<organism evidence="7 8">
    <name type="scientific">Serratia quinivorans</name>
    <dbReference type="NCBI Taxonomy" id="137545"/>
    <lineage>
        <taxon>Bacteria</taxon>
        <taxon>Pseudomonadati</taxon>
        <taxon>Pseudomonadota</taxon>
        <taxon>Gammaproteobacteria</taxon>
        <taxon>Enterobacterales</taxon>
        <taxon>Yersiniaceae</taxon>
        <taxon>Serratia</taxon>
    </lineage>
</organism>
<keyword evidence="2" id="KW-0285">Flavoprotein</keyword>
<dbReference type="InterPro" id="IPR044152">
    <property type="entry name" value="YqjM-like"/>
</dbReference>
<dbReference type="GO" id="GO:0010181">
    <property type="term" value="F:FMN binding"/>
    <property type="evidence" value="ECO:0007669"/>
    <property type="project" value="InterPro"/>
</dbReference>
<evidence type="ECO:0000256" key="3">
    <source>
        <dbReference type="ARBA" id="ARBA00022643"/>
    </source>
</evidence>
<evidence type="ECO:0000256" key="1">
    <source>
        <dbReference type="ARBA" id="ARBA00001917"/>
    </source>
</evidence>
<keyword evidence="5 7" id="KW-0560">Oxidoreductase</keyword>
<evidence type="ECO:0000313" key="7">
    <source>
        <dbReference type="EMBL" id="SUI43497.1"/>
    </source>
</evidence>
<evidence type="ECO:0000259" key="6">
    <source>
        <dbReference type="Pfam" id="PF00724"/>
    </source>
</evidence>
<comment type="cofactor">
    <cofactor evidence="1">
        <name>FMN</name>
        <dbReference type="ChEBI" id="CHEBI:58210"/>
    </cofactor>
</comment>
<evidence type="ECO:0000313" key="8">
    <source>
        <dbReference type="Proteomes" id="UP000255529"/>
    </source>
</evidence>
<keyword evidence="4" id="KW-0521">NADP</keyword>
<gene>
    <name evidence="7" type="primary">namA</name>
    <name evidence="7" type="ORF">NCTC11544_00225</name>
</gene>
<dbReference type="InterPro" id="IPR001155">
    <property type="entry name" value="OxRdtase_FMN_N"/>
</dbReference>
<protein>
    <submittedName>
        <fullName evidence="7">NADPH dehydrogenase</fullName>
        <ecNumber evidence="7">1.6.99.1</ecNumber>
    </submittedName>
</protein>
<dbReference type="Pfam" id="PF00724">
    <property type="entry name" value="Oxidored_FMN"/>
    <property type="match status" value="1"/>
</dbReference>
<evidence type="ECO:0000256" key="5">
    <source>
        <dbReference type="ARBA" id="ARBA00023002"/>
    </source>
</evidence>
<dbReference type="InterPro" id="IPR013785">
    <property type="entry name" value="Aldolase_TIM"/>
</dbReference>
<dbReference type="Gene3D" id="3.20.20.70">
    <property type="entry name" value="Aldolase class I"/>
    <property type="match status" value="1"/>
</dbReference>